<feature type="transmembrane region" description="Helical" evidence="1">
    <location>
        <begin position="239"/>
        <end position="256"/>
    </location>
</feature>
<reference evidence="2 3" key="1">
    <citation type="journal article" date="2019" name="Nat. Ecol. Evol.">
        <title>Megaphylogeny resolves global patterns of mushroom evolution.</title>
        <authorList>
            <person name="Varga T."/>
            <person name="Krizsan K."/>
            <person name="Foldi C."/>
            <person name="Dima B."/>
            <person name="Sanchez-Garcia M."/>
            <person name="Sanchez-Ramirez S."/>
            <person name="Szollosi G.J."/>
            <person name="Szarkandi J.G."/>
            <person name="Papp V."/>
            <person name="Albert L."/>
            <person name="Andreopoulos W."/>
            <person name="Angelini C."/>
            <person name="Antonin V."/>
            <person name="Barry K.W."/>
            <person name="Bougher N.L."/>
            <person name="Buchanan P."/>
            <person name="Buyck B."/>
            <person name="Bense V."/>
            <person name="Catcheside P."/>
            <person name="Chovatia M."/>
            <person name="Cooper J."/>
            <person name="Damon W."/>
            <person name="Desjardin D."/>
            <person name="Finy P."/>
            <person name="Geml J."/>
            <person name="Haridas S."/>
            <person name="Hughes K."/>
            <person name="Justo A."/>
            <person name="Karasinski D."/>
            <person name="Kautmanova I."/>
            <person name="Kiss B."/>
            <person name="Kocsube S."/>
            <person name="Kotiranta H."/>
            <person name="LaButti K.M."/>
            <person name="Lechner B.E."/>
            <person name="Liimatainen K."/>
            <person name="Lipzen A."/>
            <person name="Lukacs Z."/>
            <person name="Mihaltcheva S."/>
            <person name="Morgado L.N."/>
            <person name="Niskanen T."/>
            <person name="Noordeloos M.E."/>
            <person name="Ohm R.A."/>
            <person name="Ortiz-Santana B."/>
            <person name="Ovrebo C."/>
            <person name="Racz N."/>
            <person name="Riley R."/>
            <person name="Savchenko A."/>
            <person name="Shiryaev A."/>
            <person name="Soop K."/>
            <person name="Spirin V."/>
            <person name="Szebenyi C."/>
            <person name="Tomsovsky M."/>
            <person name="Tulloss R.E."/>
            <person name="Uehling J."/>
            <person name="Grigoriev I.V."/>
            <person name="Vagvolgyi C."/>
            <person name="Papp T."/>
            <person name="Martin F.M."/>
            <person name="Miettinen O."/>
            <person name="Hibbett D.S."/>
            <person name="Nagy L.G."/>
        </authorList>
    </citation>
    <scope>NUCLEOTIDE SEQUENCE [LARGE SCALE GENOMIC DNA]</scope>
    <source>
        <strain evidence="2 3">CBS 166.37</strain>
    </source>
</reference>
<name>A0A5C3M3R5_9AGAR</name>
<keyword evidence="1" id="KW-0472">Membrane</keyword>
<accession>A0A5C3M3R5</accession>
<dbReference type="EMBL" id="ML213602">
    <property type="protein sequence ID" value="TFK38818.1"/>
    <property type="molecule type" value="Genomic_DNA"/>
</dbReference>
<feature type="transmembrane region" description="Helical" evidence="1">
    <location>
        <begin position="431"/>
        <end position="451"/>
    </location>
</feature>
<feature type="transmembrane region" description="Helical" evidence="1">
    <location>
        <begin position="113"/>
        <end position="132"/>
    </location>
</feature>
<gene>
    <name evidence="2" type="ORF">BDQ12DRAFT_698553</name>
</gene>
<dbReference type="AlphaFoldDB" id="A0A5C3M3R5"/>
<sequence length="567" mass="63338">MLYIILNFFPRIIYAYTHGSPVLGADFQTCLTELKNGTYGDKGGADNNGQVVAVSNATAISYSVCKRVCGTRQEPFEWIAFSQKFSSWLLPWLALVPQLPFGANNKLENLESVILAVGSPTLAAYSLALTALNGRWIRRRFDCYHYPNSQKAAQLLINLQQAPLRVVTENGLFASLVVLPQNDAWWKEIVIQLDYTHSWSVSTITSLVWVIVAFCFTTTNSFTGKQADFIGSDNGQSVSSVWLWLLPIVIGWLQISPKCDYDRLHRAIRCANLKAFIATPTGKPESLGTPAVSLRSHEDDGLYRDKQCTAPIYNYARLFSSAKVAEEMANMFSAASTRWNKYIPVDRDAWRQSEDGIRPNKANRTGTRSQVEAYCAPVRQLRDNQWKLGVCSRAFMASIFALGLQWGTTGSAILVSFLTPTRGLGCRSGSYVIYGVLSTIVWLLLVFSNALDYHLKNTENGHTQFKWIVHAVPVFFRRCGKIIALVNSVWIVLTCLFQFSNFYDQCYCNSSVLSLGSTRAYNVITLLPADIVFLRLLYIGGLGLSVGVALIYAIFMSILIDPIKEDR</sequence>
<feature type="transmembrane region" description="Helical" evidence="1">
    <location>
        <begin position="394"/>
        <end position="419"/>
    </location>
</feature>
<evidence type="ECO:0000313" key="2">
    <source>
        <dbReference type="EMBL" id="TFK38818.1"/>
    </source>
</evidence>
<feature type="transmembrane region" description="Helical" evidence="1">
    <location>
        <begin position="199"/>
        <end position="219"/>
    </location>
</feature>
<protein>
    <submittedName>
        <fullName evidence="2">Uncharacterized protein</fullName>
    </submittedName>
</protein>
<dbReference type="Proteomes" id="UP000308652">
    <property type="component" value="Unassembled WGS sequence"/>
</dbReference>
<keyword evidence="1" id="KW-1133">Transmembrane helix</keyword>
<dbReference type="STRING" id="68775.A0A5C3M3R5"/>
<dbReference type="OrthoDB" id="5392263at2759"/>
<organism evidence="2 3">
    <name type="scientific">Crucibulum laeve</name>
    <dbReference type="NCBI Taxonomy" id="68775"/>
    <lineage>
        <taxon>Eukaryota</taxon>
        <taxon>Fungi</taxon>
        <taxon>Dikarya</taxon>
        <taxon>Basidiomycota</taxon>
        <taxon>Agaricomycotina</taxon>
        <taxon>Agaricomycetes</taxon>
        <taxon>Agaricomycetidae</taxon>
        <taxon>Agaricales</taxon>
        <taxon>Agaricineae</taxon>
        <taxon>Nidulariaceae</taxon>
        <taxon>Crucibulum</taxon>
    </lineage>
</organism>
<evidence type="ECO:0000256" key="1">
    <source>
        <dbReference type="SAM" id="Phobius"/>
    </source>
</evidence>
<keyword evidence="3" id="KW-1185">Reference proteome</keyword>
<evidence type="ECO:0000313" key="3">
    <source>
        <dbReference type="Proteomes" id="UP000308652"/>
    </source>
</evidence>
<feature type="transmembrane region" description="Helical" evidence="1">
    <location>
        <begin position="482"/>
        <end position="503"/>
    </location>
</feature>
<proteinExistence type="predicted"/>
<feature type="transmembrane region" description="Helical" evidence="1">
    <location>
        <begin position="536"/>
        <end position="560"/>
    </location>
</feature>
<keyword evidence="1" id="KW-0812">Transmembrane</keyword>